<evidence type="ECO:0000313" key="5">
    <source>
        <dbReference type="Proteomes" id="UP000290909"/>
    </source>
</evidence>
<dbReference type="STRING" id="1408416.GCA_000702765_00600"/>
<gene>
    <name evidence="4" type="ORF">NCTC10172_00019</name>
</gene>
<dbReference type="InterPro" id="IPR008218">
    <property type="entry name" value="ATPase_V1-cplx_f_g_su"/>
</dbReference>
<reference evidence="4 5" key="1">
    <citation type="submission" date="2019-01" db="EMBL/GenBank/DDBJ databases">
        <authorList>
            <consortium name="Pathogen Informatics"/>
        </authorList>
    </citation>
    <scope>NUCLEOTIDE SEQUENCE [LARGE SCALE GENOMIC DNA]</scope>
    <source>
        <strain evidence="4 5">NCTC10172</strain>
    </source>
</reference>
<keyword evidence="2" id="KW-0813">Transport</keyword>
<keyword evidence="3" id="KW-0406">Ion transport</keyword>
<evidence type="ECO:0000313" key="4">
    <source>
        <dbReference type="EMBL" id="VEU82014.1"/>
    </source>
</evidence>
<evidence type="ECO:0000256" key="3">
    <source>
        <dbReference type="ARBA" id="ARBA00023065"/>
    </source>
</evidence>
<dbReference type="RefSeq" id="WP_035368834.1">
    <property type="nucleotide sequence ID" value="NZ_LR215050.1"/>
</dbReference>
<name>A0A449BHT1_9MOLU</name>
<dbReference type="Proteomes" id="UP000290909">
    <property type="component" value="Chromosome"/>
</dbReference>
<dbReference type="Gene3D" id="3.40.50.10580">
    <property type="entry name" value="ATPase, V1 complex, subunit F"/>
    <property type="match status" value="1"/>
</dbReference>
<organism evidence="4 5">
    <name type="scientific">Acholeplasma hippikon</name>
    <dbReference type="NCBI Taxonomy" id="264636"/>
    <lineage>
        <taxon>Bacteria</taxon>
        <taxon>Bacillati</taxon>
        <taxon>Mycoplasmatota</taxon>
        <taxon>Mollicutes</taxon>
        <taxon>Acholeplasmatales</taxon>
        <taxon>Acholeplasmataceae</taxon>
        <taxon>Acholeplasma</taxon>
    </lineage>
</organism>
<comment type="similarity">
    <text evidence="1">Belongs to the V-ATPase F subunit family.</text>
</comment>
<dbReference type="EMBL" id="LR215050">
    <property type="protein sequence ID" value="VEU82014.1"/>
    <property type="molecule type" value="Genomic_DNA"/>
</dbReference>
<dbReference type="Pfam" id="PF01990">
    <property type="entry name" value="ATP-synt_F"/>
    <property type="match status" value="1"/>
</dbReference>
<dbReference type="InterPro" id="IPR036906">
    <property type="entry name" value="ATPase_V1_fsu_sf"/>
</dbReference>
<dbReference type="KEGG" id="ahk:NCTC10172_00019"/>
<dbReference type="AlphaFoldDB" id="A0A449BHT1"/>
<dbReference type="GO" id="GO:0046961">
    <property type="term" value="F:proton-transporting ATPase activity, rotational mechanism"/>
    <property type="evidence" value="ECO:0007669"/>
    <property type="project" value="InterPro"/>
</dbReference>
<proteinExistence type="inferred from homology"/>
<evidence type="ECO:0000256" key="1">
    <source>
        <dbReference type="ARBA" id="ARBA00010148"/>
    </source>
</evidence>
<keyword evidence="5" id="KW-1185">Reference proteome</keyword>
<evidence type="ECO:0000256" key="2">
    <source>
        <dbReference type="ARBA" id="ARBA00022448"/>
    </source>
</evidence>
<accession>A0A449BHT1</accession>
<sequence length="101" mass="11518">MREIIALTKNDSFMILQSIGIEVSVLTSVEEFKKKVKQAVQNQTKIIIYDSESSDIMNELIAKYDENLYPIFLKLPSNIHSEDSLLELKLMIEKSIGISVI</sequence>
<protein>
    <submittedName>
        <fullName evidence="4">V-type ATP synthase subunit F</fullName>
    </submittedName>
</protein>
<dbReference type="SUPFAM" id="SSF159468">
    <property type="entry name" value="AtpF-like"/>
    <property type="match status" value="1"/>
</dbReference>